<protein>
    <submittedName>
        <fullName evidence="1">Uncharacterized protein</fullName>
    </submittedName>
</protein>
<accession>A0A4Z2FHM8</accession>
<reference evidence="1 2" key="1">
    <citation type="submission" date="2019-03" db="EMBL/GenBank/DDBJ databases">
        <title>First draft genome of Liparis tanakae, snailfish: a comprehensive survey of snailfish specific genes.</title>
        <authorList>
            <person name="Kim W."/>
            <person name="Song I."/>
            <person name="Jeong J.-H."/>
            <person name="Kim D."/>
            <person name="Kim S."/>
            <person name="Ryu S."/>
            <person name="Song J.Y."/>
            <person name="Lee S.K."/>
        </authorList>
    </citation>
    <scope>NUCLEOTIDE SEQUENCE [LARGE SCALE GENOMIC DNA]</scope>
    <source>
        <tissue evidence="1">Muscle</tissue>
    </source>
</reference>
<name>A0A4Z2FHM8_9TELE</name>
<keyword evidence="2" id="KW-1185">Reference proteome</keyword>
<dbReference type="Proteomes" id="UP000314294">
    <property type="component" value="Unassembled WGS sequence"/>
</dbReference>
<proteinExistence type="predicted"/>
<dbReference type="AlphaFoldDB" id="A0A4Z2FHM8"/>
<sequence>MKLLIRLKDFRLQRYESVTRELIGPSCEMTASKHLSESVGQLQINRLTRSLNPSAPLDTSWPI</sequence>
<comment type="caution">
    <text evidence="1">The sequence shown here is derived from an EMBL/GenBank/DDBJ whole genome shotgun (WGS) entry which is preliminary data.</text>
</comment>
<gene>
    <name evidence="1" type="ORF">EYF80_049408</name>
</gene>
<organism evidence="1 2">
    <name type="scientific">Liparis tanakae</name>
    <name type="common">Tanaka's snailfish</name>
    <dbReference type="NCBI Taxonomy" id="230148"/>
    <lineage>
        <taxon>Eukaryota</taxon>
        <taxon>Metazoa</taxon>
        <taxon>Chordata</taxon>
        <taxon>Craniata</taxon>
        <taxon>Vertebrata</taxon>
        <taxon>Euteleostomi</taxon>
        <taxon>Actinopterygii</taxon>
        <taxon>Neopterygii</taxon>
        <taxon>Teleostei</taxon>
        <taxon>Neoteleostei</taxon>
        <taxon>Acanthomorphata</taxon>
        <taxon>Eupercaria</taxon>
        <taxon>Perciformes</taxon>
        <taxon>Cottioidei</taxon>
        <taxon>Cottales</taxon>
        <taxon>Liparidae</taxon>
        <taxon>Liparis</taxon>
    </lineage>
</organism>
<evidence type="ECO:0000313" key="1">
    <source>
        <dbReference type="EMBL" id="TNN40421.1"/>
    </source>
</evidence>
<evidence type="ECO:0000313" key="2">
    <source>
        <dbReference type="Proteomes" id="UP000314294"/>
    </source>
</evidence>
<dbReference type="EMBL" id="SRLO01001191">
    <property type="protein sequence ID" value="TNN40421.1"/>
    <property type="molecule type" value="Genomic_DNA"/>
</dbReference>